<gene>
    <name evidence="1" type="ORF">RSF11_000389</name>
</gene>
<dbReference type="EMBL" id="ABNAVX010000001">
    <property type="protein sequence ID" value="ELI8100719.1"/>
    <property type="molecule type" value="Genomic_DNA"/>
</dbReference>
<dbReference type="InterPro" id="IPR010877">
    <property type="entry name" value="Phage_Mu_Gp46"/>
</dbReference>
<protein>
    <submittedName>
        <fullName evidence="1">Phage GP46 family protein</fullName>
    </submittedName>
</protein>
<sequence length="150" mass="16663">MTTDIKTIWDVDASLGDWQAGNGGLLDGDDLHTAILLSLFTDRLARVDDDIDGEDRRGWWGDSGAPSAIGSRLWLLRRQKLTSQIAIKAEDYAAEALAWLIEDGVVAAINTRAQIIFPNKLLLQIDYQQPGKTPSSVHPSSIKFSWVWEE</sequence>
<dbReference type="AlphaFoldDB" id="A0AAD2Z6X8"/>
<dbReference type="RefSeq" id="WP_019082076.1">
    <property type="nucleotide sequence ID" value="NZ_CAKODN010000006.1"/>
</dbReference>
<dbReference type="Pfam" id="PF07409">
    <property type="entry name" value="GP46"/>
    <property type="match status" value="1"/>
</dbReference>
<dbReference type="Proteomes" id="UP001182355">
    <property type="component" value="Unassembled WGS sequence"/>
</dbReference>
<reference evidence="1" key="1">
    <citation type="submission" date="2023-02" db="EMBL/GenBank/DDBJ databases">
        <authorList>
            <person name="Ashton P.M."/>
            <person name="Dallman T."/>
            <person name="Nair S."/>
            <person name="De Pinna E."/>
            <person name="Peters T."/>
            <person name="Grant K."/>
        </authorList>
    </citation>
    <scope>NUCLEOTIDE SEQUENCE</scope>
    <source>
        <strain evidence="1">01103883</strain>
    </source>
</reference>
<comment type="caution">
    <text evidence="1">The sequence shown here is derived from an EMBL/GenBank/DDBJ whole genome shotgun (WGS) entry which is preliminary data.</text>
</comment>
<organism evidence="1 2">
    <name type="scientific">Yersinia enterocolitica</name>
    <dbReference type="NCBI Taxonomy" id="630"/>
    <lineage>
        <taxon>Bacteria</taxon>
        <taxon>Pseudomonadati</taxon>
        <taxon>Pseudomonadota</taxon>
        <taxon>Gammaproteobacteria</taxon>
        <taxon>Enterobacterales</taxon>
        <taxon>Yersiniaceae</taxon>
        <taxon>Yersinia</taxon>
    </lineage>
</organism>
<accession>A0AAD2Z6X8</accession>
<evidence type="ECO:0000313" key="1">
    <source>
        <dbReference type="EMBL" id="ELI8100719.1"/>
    </source>
</evidence>
<evidence type="ECO:0000313" key="2">
    <source>
        <dbReference type="Proteomes" id="UP001182355"/>
    </source>
</evidence>
<proteinExistence type="predicted"/>
<name>A0AAD2Z6X8_YEREN</name>